<proteinExistence type="predicted"/>
<accession>A0ABU9NQM3</accession>
<keyword evidence="2" id="KW-1133">Transmembrane helix</keyword>
<protein>
    <submittedName>
        <fullName evidence="3">Uncharacterized protein</fullName>
    </submittedName>
</protein>
<feature type="transmembrane region" description="Helical" evidence="2">
    <location>
        <begin position="99"/>
        <end position="116"/>
    </location>
</feature>
<feature type="compositionally biased region" description="Acidic residues" evidence="1">
    <location>
        <begin position="194"/>
        <end position="211"/>
    </location>
</feature>
<feature type="region of interest" description="Disordered" evidence="1">
    <location>
        <begin position="190"/>
        <end position="242"/>
    </location>
</feature>
<evidence type="ECO:0000313" key="3">
    <source>
        <dbReference type="EMBL" id="MEM0576712.1"/>
    </source>
</evidence>
<evidence type="ECO:0000313" key="4">
    <source>
        <dbReference type="Proteomes" id="UP001468798"/>
    </source>
</evidence>
<evidence type="ECO:0000256" key="1">
    <source>
        <dbReference type="SAM" id="MobiDB-lite"/>
    </source>
</evidence>
<organism evidence="3 4">
    <name type="scientific">Flavobacterium polysaccharolyticum</name>
    <dbReference type="NCBI Taxonomy" id="3133148"/>
    <lineage>
        <taxon>Bacteria</taxon>
        <taxon>Pseudomonadati</taxon>
        <taxon>Bacteroidota</taxon>
        <taxon>Flavobacteriia</taxon>
        <taxon>Flavobacteriales</taxon>
        <taxon>Flavobacteriaceae</taxon>
        <taxon>Flavobacterium</taxon>
    </lineage>
</organism>
<feature type="compositionally biased region" description="Low complexity" evidence="1">
    <location>
        <begin position="212"/>
        <end position="228"/>
    </location>
</feature>
<keyword evidence="2" id="KW-0812">Transmembrane</keyword>
<gene>
    <name evidence="3" type="ORF">WFZ86_09390</name>
</gene>
<comment type="caution">
    <text evidence="3">The sequence shown here is derived from an EMBL/GenBank/DDBJ whole genome shotgun (WGS) entry which is preliminary data.</text>
</comment>
<dbReference type="EMBL" id="JBCGDP010000008">
    <property type="protein sequence ID" value="MEM0576712.1"/>
    <property type="molecule type" value="Genomic_DNA"/>
</dbReference>
<feature type="transmembrane region" description="Helical" evidence="2">
    <location>
        <begin position="12"/>
        <end position="33"/>
    </location>
</feature>
<dbReference type="Proteomes" id="UP001468798">
    <property type="component" value="Unassembled WGS sequence"/>
</dbReference>
<evidence type="ECO:0000256" key="2">
    <source>
        <dbReference type="SAM" id="Phobius"/>
    </source>
</evidence>
<sequence>MTWKKYQLFLNIVATVIVAIVVIGVLIISYNYLKIPDTKTQTIKIEYHISKSKNEESNKAEIKKLDSILKSITQTSNKIQQKQLELIDEKSDENFFNKLYTAIVAIILAIAGFFGFKSISEIKSQAIDDAKKESTKIAKKIAKKEAKEEFIRTFNPEYEANVFAQANLAMNELLRTEIQSLNERVYALEQNGDNPDDNIIDNDNPDGDGPDENQTLETLNNENNNLATDINLVEPENPFENE</sequence>
<keyword evidence="4" id="KW-1185">Reference proteome</keyword>
<dbReference type="RefSeq" id="WP_342691701.1">
    <property type="nucleotide sequence ID" value="NZ_JBCGDP010000008.1"/>
</dbReference>
<keyword evidence="2" id="KW-0472">Membrane</keyword>
<reference evidence="3 4" key="1">
    <citation type="submission" date="2024-03" db="EMBL/GenBank/DDBJ databases">
        <title>Two novel species of the genus Flavobacterium exhibiting potentially degradation of complex polysaccharides.</title>
        <authorList>
            <person name="Lian X."/>
        </authorList>
    </citation>
    <scope>NUCLEOTIDE SEQUENCE [LARGE SCALE GENOMIC DNA]</scope>
    <source>
        <strain evidence="3 4">N6</strain>
    </source>
</reference>
<name>A0ABU9NQM3_9FLAO</name>